<evidence type="ECO:0000256" key="3">
    <source>
        <dbReference type="ARBA" id="ARBA00022723"/>
    </source>
</evidence>
<feature type="non-terminal residue" evidence="7">
    <location>
        <position position="1"/>
    </location>
</feature>
<evidence type="ECO:0000256" key="5">
    <source>
        <dbReference type="ARBA" id="ARBA00023004"/>
    </source>
</evidence>
<dbReference type="GO" id="GO:0016705">
    <property type="term" value="F:oxidoreductase activity, acting on paired donors, with incorporation or reduction of molecular oxygen"/>
    <property type="evidence" value="ECO:0007669"/>
    <property type="project" value="InterPro"/>
</dbReference>
<accession>A0A9W4TB70</accession>
<comment type="similarity">
    <text evidence="1">Belongs to the cytochrome P450 family.</text>
</comment>
<keyword evidence="2" id="KW-0349">Heme</keyword>
<protein>
    <submittedName>
        <fullName evidence="7">18235_t:CDS:1</fullName>
    </submittedName>
</protein>
<proteinExistence type="inferred from homology"/>
<dbReference type="Gene3D" id="1.10.630.10">
    <property type="entry name" value="Cytochrome P450"/>
    <property type="match status" value="1"/>
</dbReference>
<dbReference type="PANTHER" id="PTHR24289:SF1">
    <property type="entry name" value="STEROID 17-ALPHA-HYDROXYLASE_17,20 LYASE"/>
    <property type="match status" value="1"/>
</dbReference>
<keyword evidence="6" id="KW-1133">Transmembrane helix</keyword>
<sequence length="221" mass="25411">MNIINSLGTTDLIGIIVSIILVYIARFYYNYLTRSNPLPGPVPLPIVGNYLSIFYYTKGDVTLWLKLLHGKHGDIYEIYLGSLRIIVLARADYVEKLMSPSTKTNYVLRSEHMPVFDELNITGKGILFNTDIPTWRINRQLFSQAVLTPSFSKEALHRNPIIFNELVGYWKEIGEDVSIDFSIWIRKFTTESIFQLVVGLKVSSMAKYFNDSVELSKRKFI</sequence>
<keyword evidence="6" id="KW-0812">Transmembrane</keyword>
<feature type="non-terminal residue" evidence="7">
    <location>
        <position position="221"/>
    </location>
</feature>
<dbReference type="Pfam" id="PF00067">
    <property type="entry name" value="p450"/>
    <property type="match status" value="1"/>
</dbReference>
<dbReference type="GO" id="GO:0005506">
    <property type="term" value="F:iron ion binding"/>
    <property type="evidence" value="ECO:0007669"/>
    <property type="project" value="InterPro"/>
</dbReference>
<keyword evidence="8" id="KW-1185">Reference proteome</keyword>
<gene>
    <name evidence="7" type="ORF">FWILDA_LOCUS18747</name>
</gene>
<evidence type="ECO:0000313" key="8">
    <source>
        <dbReference type="Proteomes" id="UP001153678"/>
    </source>
</evidence>
<dbReference type="InterPro" id="IPR001128">
    <property type="entry name" value="Cyt_P450"/>
</dbReference>
<dbReference type="AlphaFoldDB" id="A0A9W4TB70"/>
<evidence type="ECO:0000256" key="2">
    <source>
        <dbReference type="ARBA" id="ARBA00022617"/>
    </source>
</evidence>
<dbReference type="InterPro" id="IPR036396">
    <property type="entry name" value="Cyt_P450_sf"/>
</dbReference>
<evidence type="ECO:0000313" key="7">
    <source>
        <dbReference type="EMBL" id="CAI2198785.1"/>
    </source>
</evidence>
<evidence type="ECO:0000256" key="1">
    <source>
        <dbReference type="ARBA" id="ARBA00010617"/>
    </source>
</evidence>
<evidence type="ECO:0000256" key="6">
    <source>
        <dbReference type="SAM" id="Phobius"/>
    </source>
</evidence>
<dbReference type="OrthoDB" id="2410436at2759"/>
<dbReference type="GO" id="GO:0020037">
    <property type="term" value="F:heme binding"/>
    <property type="evidence" value="ECO:0007669"/>
    <property type="project" value="InterPro"/>
</dbReference>
<dbReference type="PANTHER" id="PTHR24289">
    <property type="entry name" value="STEROID 17-ALPHA-HYDROXYLASE/17,20 LYASE"/>
    <property type="match status" value="1"/>
</dbReference>
<evidence type="ECO:0000256" key="4">
    <source>
        <dbReference type="ARBA" id="ARBA00023002"/>
    </source>
</evidence>
<keyword evidence="6" id="KW-0472">Membrane</keyword>
<keyword evidence="5" id="KW-0408">Iron</keyword>
<comment type="caution">
    <text evidence="7">The sequence shown here is derived from an EMBL/GenBank/DDBJ whole genome shotgun (WGS) entry which is preliminary data.</text>
</comment>
<dbReference type="GO" id="GO:0004497">
    <property type="term" value="F:monooxygenase activity"/>
    <property type="evidence" value="ECO:0007669"/>
    <property type="project" value="InterPro"/>
</dbReference>
<keyword evidence="3" id="KW-0479">Metal-binding</keyword>
<organism evidence="7 8">
    <name type="scientific">Funneliformis geosporum</name>
    <dbReference type="NCBI Taxonomy" id="1117311"/>
    <lineage>
        <taxon>Eukaryota</taxon>
        <taxon>Fungi</taxon>
        <taxon>Fungi incertae sedis</taxon>
        <taxon>Mucoromycota</taxon>
        <taxon>Glomeromycotina</taxon>
        <taxon>Glomeromycetes</taxon>
        <taxon>Glomerales</taxon>
        <taxon>Glomeraceae</taxon>
        <taxon>Funneliformis</taxon>
    </lineage>
</organism>
<feature type="transmembrane region" description="Helical" evidence="6">
    <location>
        <begin position="12"/>
        <end position="29"/>
    </location>
</feature>
<dbReference type="SUPFAM" id="SSF48264">
    <property type="entry name" value="Cytochrome P450"/>
    <property type="match status" value="1"/>
</dbReference>
<dbReference type="EMBL" id="CAMKVN010019543">
    <property type="protein sequence ID" value="CAI2198785.1"/>
    <property type="molecule type" value="Genomic_DNA"/>
</dbReference>
<keyword evidence="4" id="KW-0560">Oxidoreductase</keyword>
<reference evidence="7" key="1">
    <citation type="submission" date="2022-08" db="EMBL/GenBank/DDBJ databases">
        <authorList>
            <person name="Kallberg Y."/>
            <person name="Tangrot J."/>
            <person name="Rosling A."/>
        </authorList>
    </citation>
    <scope>NUCLEOTIDE SEQUENCE</scope>
    <source>
        <strain evidence="7">Wild A</strain>
    </source>
</reference>
<dbReference type="Proteomes" id="UP001153678">
    <property type="component" value="Unassembled WGS sequence"/>
</dbReference>
<name>A0A9W4TB70_9GLOM</name>